<organism evidence="9 10">
    <name type="scientific">Trapa incisa</name>
    <dbReference type="NCBI Taxonomy" id="236973"/>
    <lineage>
        <taxon>Eukaryota</taxon>
        <taxon>Viridiplantae</taxon>
        <taxon>Streptophyta</taxon>
        <taxon>Embryophyta</taxon>
        <taxon>Tracheophyta</taxon>
        <taxon>Spermatophyta</taxon>
        <taxon>Magnoliopsida</taxon>
        <taxon>eudicotyledons</taxon>
        <taxon>Gunneridae</taxon>
        <taxon>Pentapetalae</taxon>
        <taxon>rosids</taxon>
        <taxon>malvids</taxon>
        <taxon>Myrtales</taxon>
        <taxon>Lythraceae</taxon>
        <taxon>Trapa</taxon>
    </lineage>
</organism>
<evidence type="ECO:0000256" key="8">
    <source>
        <dbReference type="SAM" id="SignalP"/>
    </source>
</evidence>
<dbReference type="InterPro" id="IPR008801">
    <property type="entry name" value="RALF"/>
</dbReference>
<proteinExistence type="inferred from homology"/>
<dbReference type="GO" id="GO:0040008">
    <property type="term" value="P:regulation of growth"/>
    <property type="evidence" value="ECO:0007669"/>
    <property type="project" value="UniProtKB-ARBA"/>
</dbReference>
<gene>
    <name evidence="9" type="ORF">SAY87_026633</name>
</gene>
<keyword evidence="3" id="KW-0964">Secreted</keyword>
<dbReference type="PROSITE" id="PS51257">
    <property type="entry name" value="PROKAR_LIPOPROTEIN"/>
    <property type="match status" value="1"/>
</dbReference>
<comment type="function">
    <text evidence="7">Cell signaling peptide that may regulate plant stress, growth, and development. Mediates a rapid alkalinization of extracellular space by mediating a transient increase in the cytoplasmic Ca(2+) concentration leading to a calcium-dependent signaling events through a cell surface receptor and a concomitant activation of some intracellular mitogen-activated protein kinases.</text>
</comment>
<dbReference type="GO" id="GO:0005576">
    <property type="term" value="C:extracellular region"/>
    <property type="evidence" value="ECO:0007669"/>
    <property type="project" value="UniProtKB-SubCell"/>
</dbReference>
<comment type="subcellular location">
    <subcellularLocation>
        <location evidence="1">Secreted</location>
    </subcellularLocation>
</comment>
<accession>A0AAN7JL68</accession>
<evidence type="ECO:0000313" key="10">
    <source>
        <dbReference type="Proteomes" id="UP001345219"/>
    </source>
</evidence>
<evidence type="ECO:0000256" key="3">
    <source>
        <dbReference type="ARBA" id="ARBA00022525"/>
    </source>
</evidence>
<dbReference type="AlphaFoldDB" id="A0AAN7JL68"/>
<reference evidence="9 10" key="1">
    <citation type="journal article" date="2023" name="Hortic Res">
        <title>Pangenome of water caltrop reveals structural variations and asymmetric subgenome divergence after allopolyploidization.</title>
        <authorList>
            <person name="Zhang X."/>
            <person name="Chen Y."/>
            <person name="Wang L."/>
            <person name="Yuan Y."/>
            <person name="Fang M."/>
            <person name="Shi L."/>
            <person name="Lu R."/>
            <person name="Comes H.P."/>
            <person name="Ma Y."/>
            <person name="Chen Y."/>
            <person name="Huang G."/>
            <person name="Zhou Y."/>
            <person name="Zheng Z."/>
            <person name="Qiu Y."/>
        </authorList>
    </citation>
    <scope>NUCLEOTIDE SEQUENCE [LARGE SCALE GENOMIC DNA]</scope>
    <source>
        <tissue evidence="9">Roots</tissue>
    </source>
</reference>
<evidence type="ECO:0000256" key="7">
    <source>
        <dbReference type="ARBA" id="ARBA00037228"/>
    </source>
</evidence>
<dbReference type="GO" id="GO:0005179">
    <property type="term" value="F:hormone activity"/>
    <property type="evidence" value="ECO:0007669"/>
    <property type="project" value="UniProtKB-KW"/>
</dbReference>
<dbReference type="PANTHER" id="PTHR34270">
    <property type="entry name" value="PROTEIN RALF-LIKE 15-RELATED"/>
    <property type="match status" value="1"/>
</dbReference>
<evidence type="ECO:0000256" key="1">
    <source>
        <dbReference type="ARBA" id="ARBA00004613"/>
    </source>
</evidence>
<name>A0AAN7JL68_9MYRT</name>
<feature type="signal peptide" evidence="8">
    <location>
        <begin position="1"/>
        <end position="27"/>
    </location>
</feature>
<protein>
    <submittedName>
        <fullName evidence="9">Uncharacterized protein</fullName>
    </submittedName>
</protein>
<keyword evidence="6" id="KW-1015">Disulfide bond</keyword>
<dbReference type="PANTHER" id="PTHR34270:SF3">
    <property type="entry name" value="PROTEIN RALF-LIKE 16-RELATED"/>
    <property type="match status" value="1"/>
</dbReference>
<keyword evidence="4" id="KW-0372">Hormone</keyword>
<evidence type="ECO:0000256" key="4">
    <source>
        <dbReference type="ARBA" id="ARBA00022702"/>
    </source>
</evidence>
<dbReference type="EMBL" id="JAXIOK010000018">
    <property type="protein sequence ID" value="KAK4749184.1"/>
    <property type="molecule type" value="Genomic_DNA"/>
</dbReference>
<comment type="similarity">
    <text evidence="2">Belongs to the plant rapid alkalinization factor (RALF) family.</text>
</comment>
<keyword evidence="5 8" id="KW-0732">Signal</keyword>
<evidence type="ECO:0000256" key="5">
    <source>
        <dbReference type="ARBA" id="ARBA00022729"/>
    </source>
</evidence>
<sequence length="86" mass="9610">MATISKMMAIICIMALIMACIFPRSTADESISYGALKRGSIPCRLGQKTCDKQPANDYTRGCENSERCRHGVTEEDTEEVKEEDME</sequence>
<evidence type="ECO:0000256" key="2">
    <source>
        <dbReference type="ARBA" id="ARBA00009178"/>
    </source>
</evidence>
<dbReference type="Pfam" id="PF05498">
    <property type="entry name" value="RALF"/>
    <property type="match status" value="1"/>
</dbReference>
<feature type="chain" id="PRO_5042817667" evidence="8">
    <location>
        <begin position="28"/>
        <end position="86"/>
    </location>
</feature>
<evidence type="ECO:0000313" key="9">
    <source>
        <dbReference type="EMBL" id="KAK4749184.1"/>
    </source>
</evidence>
<keyword evidence="10" id="KW-1185">Reference proteome</keyword>
<comment type="caution">
    <text evidence="9">The sequence shown here is derived from an EMBL/GenBank/DDBJ whole genome shotgun (WGS) entry which is preliminary data.</text>
</comment>
<evidence type="ECO:0000256" key="6">
    <source>
        <dbReference type="ARBA" id="ARBA00023157"/>
    </source>
</evidence>
<dbReference type="Proteomes" id="UP001345219">
    <property type="component" value="Chromosome 21"/>
</dbReference>